<proteinExistence type="predicted"/>
<dbReference type="AlphaFoldDB" id="A0A0D8HGU5"/>
<reference evidence="1 2" key="1">
    <citation type="submission" date="2015-01" db="EMBL/GenBank/DDBJ databases">
        <title>Draft genome of the acidophilic iron oxidizer Acidithrix ferrooxidans strain Py-F3.</title>
        <authorList>
            <person name="Poehlein A."/>
            <person name="Eisen S."/>
            <person name="Schloemann M."/>
            <person name="Johnson B.D."/>
            <person name="Daniel R."/>
            <person name="Muehling M."/>
        </authorList>
    </citation>
    <scope>NUCLEOTIDE SEQUENCE [LARGE SCALE GENOMIC DNA]</scope>
    <source>
        <strain evidence="1 2">Py-F3</strain>
    </source>
</reference>
<evidence type="ECO:0000313" key="2">
    <source>
        <dbReference type="Proteomes" id="UP000032360"/>
    </source>
</evidence>
<dbReference type="EMBL" id="JXYS01000063">
    <property type="protein sequence ID" value="KJF17143.1"/>
    <property type="molecule type" value="Genomic_DNA"/>
</dbReference>
<name>A0A0D8HGU5_9ACTN</name>
<comment type="caution">
    <text evidence="1">The sequence shown here is derived from an EMBL/GenBank/DDBJ whole genome shotgun (WGS) entry which is preliminary data.</text>
</comment>
<gene>
    <name evidence="1" type="ORF">AXFE_20020</name>
</gene>
<organism evidence="1 2">
    <name type="scientific">Acidithrix ferrooxidans</name>
    <dbReference type="NCBI Taxonomy" id="1280514"/>
    <lineage>
        <taxon>Bacteria</taxon>
        <taxon>Bacillati</taxon>
        <taxon>Actinomycetota</taxon>
        <taxon>Acidimicrobiia</taxon>
        <taxon>Acidimicrobiales</taxon>
        <taxon>Acidimicrobiaceae</taxon>
        <taxon>Acidithrix</taxon>
    </lineage>
</organism>
<protein>
    <submittedName>
        <fullName evidence="1">Uncharacterized protein</fullName>
    </submittedName>
</protein>
<keyword evidence="2" id="KW-1185">Reference proteome</keyword>
<evidence type="ECO:0000313" key="1">
    <source>
        <dbReference type="EMBL" id="KJF17143.1"/>
    </source>
</evidence>
<sequence>MDLPEGRLMADWLDPISYNPPRIREDCKDKHFSIRFAQGKWIDAATGRPNCGISESTTKQGSTSVLQEKDEVQIAGWAPL</sequence>
<accession>A0A0D8HGU5</accession>
<dbReference type="Proteomes" id="UP000032360">
    <property type="component" value="Unassembled WGS sequence"/>
</dbReference>